<gene>
    <name evidence="2" type="ORF">GKE97_13660</name>
</gene>
<protein>
    <submittedName>
        <fullName evidence="2">Uncharacterized protein</fullName>
    </submittedName>
</protein>
<proteinExistence type="predicted"/>
<accession>A0A6I2R9Z5</accession>
<keyword evidence="1" id="KW-0472">Membrane</keyword>
<feature type="transmembrane region" description="Helical" evidence="1">
    <location>
        <begin position="44"/>
        <end position="63"/>
    </location>
</feature>
<keyword evidence="1" id="KW-1133">Transmembrane helix</keyword>
<dbReference type="EMBL" id="WKPR01000013">
    <property type="protein sequence ID" value="MSB20557.1"/>
    <property type="molecule type" value="Genomic_DNA"/>
</dbReference>
<keyword evidence="1" id="KW-0812">Transmembrane</keyword>
<reference evidence="2 3" key="1">
    <citation type="journal article" date="2019" name="Nat. Med.">
        <title>A library of human gut bacterial isolates paired with longitudinal multiomics data enables mechanistic microbiome research.</title>
        <authorList>
            <person name="Poyet M."/>
            <person name="Groussin M."/>
            <person name="Gibbons S.M."/>
            <person name="Avila-Pacheco J."/>
            <person name="Jiang X."/>
            <person name="Kearney S.M."/>
            <person name="Perrotta A.R."/>
            <person name="Berdy B."/>
            <person name="Zhao S."/>
            <person name="Lieberman T.D."/>
            <person name="Swanson P.K."/>
            <person name="Smith M."/>
            <person name="Roesemann S."/>
            <person name="Alexander J.E."/>
            <person name="Rich S.A."/>
            <person name="Livny J."/>
            <person name="Vlamakis H."/>
            <person name="Clish C."/>
            <person name="Bullock K."/>
            <person name="Deik A."/>
            <person name="Scott J."/>
            <person name="Pierce K.A."/>
            <person name="Xavier R.J."/>
            <person name="Alm E.J."/>
        </authorList>
    </citation>
    <scope>NUCLEOTIDE SEQUENCE [LARGE SCALE GENOMIC DNA]</scope>
    <source>
        <strain evidence="2 3">BIOML-A2</strain>
    </source>
</reference>
<organism evidence="2 3">
    <name type="scientific">Flavonifractor plautii</name>
    <name type="common">Fusobacterium plautii</name>
    <dbReference type="NCBI Taxonomy" id="292800"/>
    <lineage>
        <taxon>Bacteria</taxon>
        <taxon>Bacillati</taxon>
        <taxon>Bacillota</taxon>
        <taxon>Clostridia</taxon>
        <taxon>Eubacteriales</taxon>
        <taxon>Oscillospiraceae</taxon>
        <taxon>Flavonifractor</taxon>
    </lineage>
</organism>
<evidence type="ECO:0000313" key="2">
    <source>
        <dbReference type="EMBL" id="MSB20557.1"/>
    </source>
</evidence>
<sequence length="69" mass="7300">MRILYELSWLWETLVIALAATAVCVVCAMLICKAVKKNLSKKTAAVIGVAAFAGAVLAVIVIARTPMPL</sequence>
<evidence type="ECO:0000256" key="1">
    <source>
        <dbReference type="SAM" id="Phobius"/>
    </source>
</evidence>
<comment type="caution">
    <text evidence="2">The sequence shown here is derived from an EMBL/GenBank/DDBJ whole genome shotgun (WGS) entry which is preliminary data.</text>
</comment>
<dbReference type="AlphaFoldDB" id="A0A6I2R9Z5"/>
<evidence type="ECO:0000313" key="3">
    <source>
        <dbReference type="Proteomes" id="UP000434475"/>
    </source>
</evidence>
<name>A0A6I2R9Z5_FLAPL</name>
<feature type="transmembrane region" description="Helical" evidence="1">
    <location>
        <begin position="14"/>
        <end position="32"/>
    </location>
</feature>
<dbReference type="Proteomes" id="UP000434475">
    <property type="component" value="Unassembled WGS sequence"/>
</dbReference>